<evidence type="ECO:0000256" key="2">
    <source>
        <dbReference type="ARBA" id="ARBA00022475"/>
    </source>
</evidence>
<organism evidence="8 9">
    <name type="scientific">Microbacterium alkaliflavum</name>
    <dbReference type="NCBI Taxonomy" id="3248839"/>
    <lineage>
        <taxon>Bacteria</taxon>
        <taxon>Bacillati</taxon>
        <taxon>Actinomycetota</taxon>
        <taxon>Actinomycetes</taxon>
        <taxon>Micrococcales</taxon>
        <taxon>Microbacteriaceae</taxon>
        <taxon>Microbacterium</taxon>
    </lineage>
</organism>
<gene>
    <name evidence="8" type="ORF">ACH3VR_08175</name>
</gene>
<comment type="subcellular location">
    <subcellularLocation>
        <location evidence="1">Cell membrane</location>
        <topology evidence="1">Multi-pass membrane protein</topology>
    </subcellularLocation>
</comment>
<evidence type="ECO:0000256" key="5">
    <source>
        <dbReference type="ARBA" id="ARBA00023136"/>
    </source>
</evidence>
<keyword evidence="9" id="KW-1185">Reference proteome</keyword>
<dbReference type="Pfam" id="PF13396">
    <property type="entry name" value="PLDc_N"/>
    <property type="match status" value="1"/>
</dbReference>
<evidence type="ECO:0000256" key="1">
    <source>
        <dbReference type="ARBA" id="ARBA00004651"/>
    </source>
</evidence>
<keyword evidence="5 6" id="KW-0472">Membrane</keyword>
<evidence type="ECO:0000313" key="8">
    <source>
        <dbReference type="EMBL" id="MFH8250325.1"/>
    </source>
</evidence>
<comment type="caution">
    <text evidence="8">The sequence shown here is derived from an EMBL/GenBank/DDBJ whole genome shotgun (WGS) entry which is preliminary data.</text>
</comment>
<evidence type="ECO:0000256" key="6">
    <source>
        <dbReference type="SAM" id="Phobius"/>
    </source>
</evidence>
<keyword evidence="4 6" id="KW-1133">Transmembrane helix</keyword>
<keyword evidence="3 6" id="KW-0812">Transmembrane</keyword>
<dbReference type="Proteomes" id="UP001610861">
    <property type="component" value="Unassembled WGS sequence"/>
</dbReference>
<feature type="domain" description="Cardiolipin synthase N-terminal" evidence="7">
    <location>
        <begin position="27"/>
        <end position="67"/>
    </location>
</feature>
<evidence type="ECO:0000256" key="4">
    <source>
        <dbReference type="ARBA" id="ARBA00022989"/>
    </source>
</evidence>
<sequence length="73" mass="8361">MTHTKRELTPPEKVGSAILGLLQVTFAFLAAWDLWHRPEETVRGSKWAWGAALLVNWIGPASYFLFGIKHERR</sequence>
<evidence type="ECO:0000259" key="7">
    <source>
        <dbReference type="Pfam" id="PF13396"/>
    </source>
</evidence>
<evidence type="ECO:0000256" key="3">
    <source>
        <dbReference type="ARBA" id="ARBA00022692"/>
    </source>
</evidence>
<name>A0ABW7Q649_9MICO</name>
<reference evidence="8 9" key="1">
    <citation type="submission" date="2024-09" db="EMBL/GenBank/DDBJ databases">
        <authorList>
            <person name="Pan X."/>
        </authorList>
    </citation>
    <scope>NUCLEOTIDE SEQUENCE [LARGE SCALE GENOMIC DNA]</scope>
    <source>
        <strain evidence="8 9">B2969</strain>
    </source>
</reference>
<feature type="transmembrane region" description="Helical" evidence="6">
    <location>
        <begin position="47"/>
        <end position="66"/>
    </location>
</feature>
<dbReference type="InterPro" id="IPR027379">
    <property type="entry name" value="CLS_N"/>
</dbReference>
<evidence type="ECO:0000313" key="9">
    <source>
        <dbReference type="Proteomes" id="UP001610861"/>
    </source>
</evidence>
<protein>
    <submittedName>
        <fullName evidence="8">PLDc N-terminal domain-containing protein</fullName>
    </submittedName>
</protein>
<proteinExistence type="predicted"/>
<keyword evidence="2" id="KW-1003">Cell membrane</keyword>
<feature type="transmembrane region" description="Helical" evidence="6">
    <location>
        <begin position="14"/>
        <end position="35"/>
    </location>
</feature>
<dbReference type="EMBL" id="JBIQWL010000002">
    <property type="protein sequence ID" value="MFH8250325.1"/>
    <property type="molecule type" value="Genomic_DNA"/>
</dbReference>
<dbReference type="RefSeq" id="WP_396640257.1">
    <property type="nucleotide sequence ID" value="NZ_JBIQWL010000002.1"/>
</dbReference>
<accession>A0ABW7Q649</accession>